<evidence type="ECO:0000313" key="2">
    <source>
        <dbReference type="EMBL" id="KAF9590499.1"/>
    </source>
</evidence>
<organism evidence="2 3">
    <name type="scientific">Coptis chinensis</name>
    <dbReference type="NCBI Taxonomy" id="261450"/>
    <lineage>
        <taxon>Eukaryota</taxon>
        <taxon>Viridiplantae</taxon>
        <taxon>Streptophyta</taxon>
        <taxon>Embryophyta</taxon>
        <taxon>Tracheophyta</taxon>
        <taxon>Spermatophyta</taxon>
        <taxon>Magnoliopsida</taxon>
        <taxon>Ranunculales</taxon>
        <taxon>Ranunculaceae</taxon>
        <taxon>Coptidoideae</taxon>
        <taxon>Coptis</taxon>
    </lineage>
</organism>
<protein>
    <recommendedName>
        <fullName evidence="1">ULTRAPETALA1/2 SAND domain-containing protein</fullName>
    </recommendedName>
</protein>
<dbReference type="Pfam" id="PF23292">
    <property type="entry name" value="SAND_ULT1"/>
    <property type="match status" value="1"/>
</dbReference>
<evidence type="ECO:0000259" key="1">
    <source>
        <dbReference type="Pfam" id="PF23292"/>
    </source>
</evidence>
<evidence type="ECO:0000313" key="3">
    <source>
        <dbReference type="Proteomes" id="UP000631114"/>
    </source>
</evidence>
<name>A0A835LG18_9MAGN</name>
<comment type="caution">
    <text evidence="2">The sequence shown here is derived from an EMBL/GenBank/DDBJ whole genome shotgun (WGS) entry which is preliminary data.</text>
</comment>
<proteinExistence type="predicted"/>
<dbReference type="GO" id="GO:0005634">
    <property type="term" value="C:nucleus"/>
    <property type="evidence" value="ECO:0007669"/>
    <property type="project" value="TreeGrafter"/>
</dbReference>
<gene>
    <name evidence="2" type="ORF">IFM89_035606</name>
</gene>
<dbReference type="PANTHER" id="PTHR34053:SF1">
    <property type="entry name" value="PROTEIN ULTRAPETALA 1"/>
    <property type="match status" value="1"/>
</dbReference>
<dbReference type="Proteomes" id="UP000631114">
    <property type="component" value="Unassembled WGS sequence"/>
</dbReference>
<dbReference type="InterPro" id="IPR020533">
    <property type="entry name" value="Developmental_reg_ULTRAPETALA"/>
</dbReference>
<dbReference type="OrthoDB" id="184182at2759"/>
<dbReference type="GO" id="GO:0005829">
    <property type="term" value="C:cytosol"/>
    <property type="evidence" value="ECO:0007669"/>
    <property type="project" value="TreeGrafter"/>
</dbReference>
<keyword evidence="3" id="KW-1185">Reference proteome</keyword>
<feature type="domain" description="ULTRAPETALA1/2 SAND" evidence="1">
    <location>
        <begin position="16"/>
        <end position="67"/>
    </location>
</feature>
<accession>A0A835LG18</accession>
<dbReference type="InterPro" id="IPR057011">
    <property type="entry name" value="ULT1/2_SAND"/>
</dbReference>
<dbReference type="PANTHER" id="PTHR34053">
    <property type="entry name" value="PROTEIN ULTRAPETALA 1"/>
    <property type="match status" value="1"/>
</dbReference>
<dbReference type="EMBL" id="JADFTS010000009">
    <property type="protein sequence ID" value="KAF9590499.1"/>
    <property type="molecule type" value="Genomic_DNA"/>
</dbReference>
<dbReference type="AlphaFoldDB" id="A0A835LG18"/>
<reference evidence="2 3" key="1">
    <citation type="submission" date="2020-10" db="EMBL/GenBank/DDBJ databases">
        <title>The Coptis chinensis genome and diversification of protoberbering-type alkaloids.</title>
        <authorList>
            <person name="Wang B."/>
            <person name="Shu S."/>
            <person name="Song C."/>
            <person name="Liu Y."/>
        </authorList>
    </citation>
    <scope>NUCLEOTIDE SEQUENCE [LARGE SCALE GENOMIC DNA]</scope>
    <source>
        <strain evidence="2">HL-2020</strain>
        <tissue evidence="2">Leaf</tissue>
    </source>
</reference>
<sequence length="128" mass="14307">MFGGHFMFSDEQLRDFDGFKRCEECVEVTCGCTSQCYGDGIRKLSAYPNGELFISCQCTPGCEEGLFTSFGVFDVGFVSFSWSDKKAYNETLLKLGGLFKKNFAVYLDYKIGKDNKLTEEITAAGPIF</sequence>